<feature type="non-terminal residue" evidence="8">
    <location>
        <position position="616"/>
    </location>
</feature>
<keyword evidence="4" id="KW-0862">Zinc</keyword>
<dbReference type="InterPro" id="IPR001584">
    <property type="entry name" value="Integrase_cat-core"/>
</dbReference>
<keyword evidence="4" id="KW-0863">Zinc-finger</keyword>
<evidence type="ECO:0000256" key="5">
    <source>
        <dbReference type="SAM" id="MobiDB-lite"/>
    </source>
</evidence>
<sequence length="616" mass="70035">METSLPEPVNMLKTIESTIKKDKSVLYIGSSSKSKAEISKKRKKKGKVPVSNKKANNNKGNNKVNLKSNQECYHCGKNGHWKRNCKEYLASLKSSGIYFVEVNLSVNDSSWVLDTGCGSHICNELQMMARSRKLEHDETILRTGNGARVAALAVGTVNLVMNGGNCLSLNNCLYVPEIIKNIISIPVLDREGYKFVIGKGKCSIFQDTSFIYSGNLTNGLYTISPQRNILTIQQNKRKIDNHSSFTLWHARLGHISEKRIHKLGLKLNLRGEDKLPTCESYRGGEYLTNEFLDYLKDNGILSQWTPPGTPQLNGVSERRNRTLLDMVRSMMSSTTLPLSFWGYALETAAHILNRVLSKVVPNIPYEIWYGKTPYMKIWGCDAYVKQQVGVKLDMRSILCKFVGYLKESIGYYFYDPSEQKVFVSRNAVFLEEEVLSKENNEIIELNEEPQIIPQIDTDNIQVETGQSETQPLRRSMRVSKVSDRLYLLLKNNEEGLLLDNDPISYEEAMLDIDSKKWQEAMQSEMDSMYSNKVWTLVDPPEGIVPIGCKWVYKRKLGVDGEVGTYKARLVAKGYTQKQGIDYEETFSPVAMLKSIRILLAIAAYYDYEIWQKDVKA</sequence>
<dbReference type="Proteomes" id="UP001153555">
    <property type="component" value="Unassembled WGS sequence"/>
</dbReference>
<dbReference type="InterPro" id="IPR036875">
    <property type="entry name" value="Znf_CCHC_sf"/>
</dbReference>
<dbReference type="GO" id="GO:0003676">
    <property type="term" value="F:nucleic acid binding"/>
    <property type="evidence" value="ECO:0007669"/>
    <property type="project" value="InterPro"/>
</dbReference>
<dbReference type="SUPFAM" id="SSF53098">
    <property type="entry name" value="Ribonuclease H-like"/>
    <property type="match status" value="1"/>
</dbReference>
<dbReference type="EMBL" id="CACSLK010027752">
    <property type="protein sequence ID" value="CAA0827628.1"/>
    <property type="molecule type" value="Genomic_DNA"/>
</dbReference>
<dbReference type="Gene3D" id="4.10.60.10">
    <property type="entry name" value="Zinc finger, CCHC-type"/>
    <property type="match status" value="1"/>
</dbReference>
<dbReference type="InterPro" id="IPR054722">
    <property type="entry name" value="PolX-like_BBD"/>
</dbReference>
<proteinExistence type="predicted"/>
<feature type="domain" description="Integrase catalytic" evidence="7">
    <location>
        <begin position="239"/>
        <end position="372"/>
    </location>
</feature>
<evidence type="ECO:0000256" key="3">
    <source>
        <dbReference type="ARBA" id="ARBA00022801"/>
    </source>
</evidence>
<dbReference type="Pfam" id="PF00098">
    <property type="entry name" value="zf-CCHC"/>
    <property type="match status" value="1"/>
</dbReference>
<dbReference type="SUPFAM" id="SSF57756">
    <property type="entry name" value="Retrovirus zinc finger-like domains"/>
    <property type="match status" value="1"/>
</dbReference>
<protein>
    <submittedName>
        <fullName evidence="8">Cysteine-rich RLK (RECEPTOR-like protein kinase) 8</fullName>
    </submittedName>
</protein>
<dbReference type="PROSITE" id="PS50158">
    <property type="entry name" value="ZF_CCHC"/>
    <property type="match status" value="1"/>
</dbReference>
<dbReference type="Pfam" id="PF25597">
    <property type="entry name" value="SH3_retrovirus"/>
    <property type="match status" value="1"/>
</dbReference>
<dbReference type="Pfam" id="PF13976">
    <property type="entry name" value="gag_pre-integrs"/>
    <property type="match status" value="1"/>
</dbReference>
<dbReference type="InterPro" id="IPR036397">
    <property type="entry name" value="RNaseH_sf"/>
</dbReference>
<dbReference type="SMART" id="SM00343">
    <property type="entry name" value="ZnF_C2HC"/>
    <property type="match status" value="1"/>
</dbReference>
<feature type="region of interest" description="Disordered" evidence="5">
    <location>
        <begin position="30"/>
        <end position="63"/>
    </location>
</feature>
<keyword evidence="1" id="KW-0645">Protease</keyword>
<dbReference type="AlphaFoldDB" id="A0A9N7REZ0"/>
<evidence type="ECO:0000259" key="6">
    <source>
        <dbReference type="PROSITE" id="PS50158"/>
    </source>
</evidence>
<dbReference type="InterPro" id="IPR012337">
    <property type="entry name" value="RNaseH-like_sf"/>
</dbReference>
<evidence type="ECO:0000313" key="9">
    <source>
        <dbReference type="Proteomes" id="UP001153555"/>
    </source>
</evidence>
<dbReference type="PANTHER" id="PTHR42648:SF27">
    <property type="entry name" value="RNA-DIRECTED DNA POLYMERASE"/>
    <property type="match status" value="1"/>
</dbReference>
<evidence type="ECO:0000256" key="4">
    <source>
        <dbReference type="PROSITE-ProRule" id="PRU00047"/>
    </source>
</evidence>
<reference evidence="8" key="1">
    <citation type="submission" date="2019-12" db="EMBL/GenBank/DDBJ databases">
        <authorList>
            <person name="Scholes J."/>
        </authorList>
    </citation>
    <scope>NUCLEOTIDE SEQUENCE</scope>
</reference>
<comment type="caution">
    <text evidence="8">The sequence shown here is derived from an EMBL/GenBank/DDBJ whole genome shotgun (WGS) entry which is preliminary data.</text>
</comment>
<gene>
    <name evidence="8" type="ORF">SHERM_23323</name>
</gene>
<dbReference type="Pfam" id="PF07727">
    <property type="entry name" value="RVT_2"/>
    <property type="match status" value="1"/>
</dbReference>
<dbReference type="GO" id="GO:0015074">
    <property type="term" value="P:DNA integration"/>
    <property type="evidence" value="ECO:0007669"/>
    <property type="project" value="InterPro"/>
</dbReference>
<dbReference type="PROSITE" id="PS50994">
    <property type="entry name" value="INTEGRASE"/>
    <property type="match status" value="1"/>
</dbReference>
<dbReference type="Pfam" id="PF22936">
    <property type="entry name" value="Pol_BBD"/>
    <property type="match status" value="1"/>
</dbReference>
<dbReference type="PANTHER" id="PTHR42648">
    <property type="entry name" value="TRANSPOSASE, PUTATIVE-RELATED"/>
    <property type="match status" value="1"/>
</dbReference>
<dbReference type="InterPro" id="IPR039537">
    <property type="entry name" value="Retrotran_Ty1/copia-like"/>
</dbReference>
<dbReference type="InterPro" id="IPR001878">
    <property type="entry name" value="Znf_CCHC"/>
</dbReference>
<keyword evidence="9" id="KW-1185">Reference proteome</keyword>
<name>A0A9N7REZ0_STRHE</name>
<dbReference type="GO" id="GO:0006508">
    <property type="term" value="P:proteolysis"/>
    <property type="evidence" value="ECO:0007669"/>
    <property type="project" value="UniProtKB-KW"/>
</dbReference>
<keyword evidence="8" id="KW-0418">Kinase</keyword>
<feature type="non-terminal residue" evidence="8">
    <location>
        <position position="1"/>
    </location>
</feature>
<organism evidence="8 9">
    <name type="scientific">Striga hermonthica</name>
    <name type="common">Purple witchweed</name>
    <name type="synonym">Buchnera hermonthica</name>
    <dbReference type="NCBI Taxonomy" id="68872"/>
    <lineage>
        <taxon>Eukaryota</taxon>
        <taxon>Viridiplantae</taxon>
        <taxon>Streptophyta</taxon>
        <taxon>Embryophyta</taxon>
        <taxon>Tracheophyta</taxon>
        <taxon>Spermatophyta</taxon>
        <taxon>Magnoliopsida</taxon>
        <taxon>eudicotyledons</taxon>
        <taxon>Gunneridae</taxon>
        <taxon>Pentapetalae</taxon>
        <taxon>asterids</taxon>
        <taxon>lamiids</taxon>
        <taxon>Lamiales</taxon>
        <taxon>Orobanchaceae</taxon>
        <taxon>Buchnereae</taxon>
        <taxon>Striga</taxon>
    </lineage>
</organism>
<evidence type="ECO:0000256" key="1">
    <source>
        <dbReference type="ARBA" id="ARBA00022670"/>
    </source>
</evidence>
<evidence type="ECO:0000259" key="7">
    <source>
        <dbReference type="PROSITE" id="PS50994"/>
    </source>
</evidence>
<feature type="domain" description="CCHC-type" evidence="6">
    <location>
        <begin position="72"/>
        <end position="87"/>
    </location>
</feature>
<accession>A0A9N7REZ0</accession>
<dbReference type="GO" id="GO:0008270">
    <property type="term" value="F:zinc ion binding"/>
    <property type="evidence" value="ECO:0007669"/>
    <property type="project" value="UniProtKB-KW"/>
</dbReference>
<dbReference type="GO" id="GO:0008233">
    <property type="term" value="F:peptidase activity"/>
    <property type="evidence" value="ECO:0007669"/>
    <property type="project" value="UniProtKB-KW"/>
</dbReference>
<dbReference type="InterPro" id="IPR025724">
    <property type="entry name" value="GAG-pre-integrase_dom"/>
</dbReference>
<dbReference type="GO" id="GO:0016301">
    <property type="term" value="F:kinase activity"/>
    <property type="evidence" value="ECO:0007669"/>
    <property type="project" value="UniProtKB-KW"/>
</dbReference>
<dbReference type="OrthoDB" id="1703812at2759"/>
<keyword evidence="2" id="KW-0479">Metal-binding</keyword>
<dbReference type="Gene3D" id="3.30.420.10">
    <property type="entry name" value="Ribonuclease H-like superfamily/Ribonuclease H"/>
    <property type="match status" value="1"/>
</dbReference>
<dbReference type="InterPro" id="IPR013103">
    <property type="entry name" value="RVT_2"/>
</dbReference>
<evidence type="ECO:0000313" key="8">
    <source>
        <dbReference type="EMBL" id="CAA0827628.1"/>
    </source>
</evidence>
<keyword evidence="3" id="KW-0378">Hydrolase</keyword>
<keyword evidence="8" id="KW-0808">Transferase</keyword>
<feature type="compositionally biased region" description="Low complexity" evidence="5">
    <location>
        <begin position="48"/>
        <end position="63"/>
    </location>
</feature>
<evidence type="ECO:0000256" key="2">
    <source>
        <dbReference type="ARBA" id="ARBA00022723"/>
    </source>
</evidence>
<dbReference type="InterPro" id="IPR057670">
    <property type="entry name" value="SH3_retrovirus"/>
</dbReference>